<dbReference type="Gene3D" id="2.160.10.10">
    <property type="entry name" value="Hexapeptide repeat proteins"/>
    <property type="match status" value="1"/>
</dbReference>
<feature type="active site" description="Proton acceptor" evidence="7">
    <location>
        <position position="251"/>
    </location>
</feature>
<keyword evidence="5 7" id="KW-0443">Lipid metabolism</keyword>
<evidence type="ECO:0000256" key="7">
    <source>
        <dbReference type="HAMAP-Rule" id="MF_00523"/>
    </source>
</evidence>
<dbReference type="GO" id="GO:0016410">
    <property type="term" value="F:N-acyltransferase activity"/>
    <property type="evidence" value="ECO:0007669"/>
    <property type="project" value="InterPro"/>
</dbReference>
<evidence type="ECO:0000256" key="2">
    <source>
        <dbReference type="ARBA" id="ARBA00022556"/>
    </source>
</evidence>
<dbReference type="EMBL" id="QPMH01000007">
    <property type="protein sequence ID" value="RDD62130.1"/>
    <property type="molecule type" value="Genomic_DNA"/>
</dbReference>
<keyword evidence="6 7" id="KW-0012">Acyltransferase</keyword>
<dbReference type="NCBIfam" id="TIGR01853">
    <property type="entry name" value="lipid_A_lpxD"/>
    <property type="match status" value="1"/>
</dbReference>
<comment type="pathway">
    <text evidence="7">Bacterial outer membrane biogenesis; LPS lipid A biosynthesis.</text>
</comment>
<dbReference type="AlphaFoldDB" id="A0A369TA07"/>
<dbReference type="GO" id="GO:0009245">
    <property type="term" value="P:lipid A biosynthetic process"/>
    <property type="evidence" value="ECO:0007669"/>
    <property type="project" value="UniProtKB-UniRule"/>
</dbReference>
<dbReference type="InterPro" id="IPR001451">
    <property type="entry name" value="Hexapep"/>
</dbReference>
<evidence type="ECO:0000256" key="3">
    <source>
        <dbReference type="ARBA" id="ARBA00022679"/>
    </source>
</evidence>
<evidence type="ECO:0000313" key="9">
    <source>
        <dbReference type="EMBL" id="RDD62130.1"/>
    </source>
</evidence>
<feature type="domain" description="UDP-3-O-[3-hydroxymyristoyl] glucosamine N-acyltransferase non-repeat region" evidence="8">
    <location>
        <begin position="35"/>
        <end position="101"/>
    </location>
</feature>
<dbReference type="InterPro" id="IPR020573">
    <property type="entry name" value="UDP_GlcNAc_AcTrfase_non-rep"/>
</dbReference>
<comment type="subunit">
    <text evidence="7">Homotrimer.</text>
</comment>
<evidence type="ECO:0000256" key="5">
    <source>
        <dbReference type="ARBA" id="ARBA00023098"/>
    </source>
</evidence>
<keyword evidence="1 7" id="KW-0444">Lipid biosynthesis</keyword>
<dbReference type="PANTHER" id="PTHR43378:SF2">
    <property type="entry name" value="UDP-3-O-ACYLGLUCOSAMINE N-ACYLTRANSFERASE 1, MITOCHONDRIAL-RELATED"/>
    <property type="match status" value="1"/>
</dbReference>
<sequence length="343" mass="35719">MADARFFELAGPYSLNRLEEISGATLANASDAAREFEDVAPLSAARAQDVSFLDNKRYLPDFQASKAGACVVDPTYADHAPAGMALLVTSKPYRAFARIAAAFHPEPPPLGRVDDHAHIDPRAALGTGTTVEAGAIVNSNAQIGERCHIDGNAVIGEGVVIGDDCIVGANASLSHCLVGSRVRIHPGVRIGQRGFGFDMSDFPYLDVPQLGRVIVEEDVEIGANSTIDRGAGPDTVIGAGSKLDNLVQIGHNVQVGRGCVVVAQAGIAGSSVLEDFAVVAAQAGVAGHLRIGRGAQIAATSGVMRDVPAGQKVAGAPAMPVRDFFRLVSIWQRLLKAKGKSDE</sequence>
<name>A0A369TA07_9PROT</name>
<proteinExistence type="inferred from homology"/>
<comment type="caution">
    <text evidence="9">The sequence shown here is derived from an EMBL/GenBank/DDBJ whole genome shotgun (WGS) entry which is preliminary data.</text>
</comment>
<keyword evidence="4 7" id="KW-0677">Repeat</keyword>
<dbReference type="SUPFAM" id="SSF51161">
    <property type="entry name" value="Trimeric LpxA-like enzymes"/>
    <property type="match status" value="1"/>
</dbReference>
<keyword evidence="3 7" id="KW-0808">Transferase</keyword>
<evidence type="ECO:0000313" key="10">
    <source>
        <dbReference type="Proteomes" id="UP000253941"/>
    </source>
</evidence>
<dbReference type="InterPro" id="IPR011004">
    <property type="entry name" value="Trimer_LpxA-like_sf"/>
</dbReference>
<keyword evidence="10" id="KW-1185">Reference proteome</keyword>
<dbReference type="HAMAP" id="MF_00523">
    <property type="entry name" value="LpxD"/>
    <property type="match status" value="1"/>
</dbReference>
<comment type="function">
    <text evidence="7">Catalyzes the N-acylation of UDP-3-O-acylglucosamine using 3-hydroxyacyl-ACP as the acyl donor. Is involved in the biosynthesis of lipid A, a phosphorylated glycolipid that anchors the lipopolysaccharide to the outer membrane of the cell.</text>
</comment>
<dbReference type="PROSITE" id="PS00101">
    <property type="entry name" value="HEXAPEP_TRANSFERASES"/>
    <property type="match status" value="1"/>
</dbReference>
<dbReference type="Gene3D" id="3.40.1390.10">
    <property type="entry name" value="MurE/MurF, N-terminal domain"/>
    <property type="match status" value="1"/>
</dbReference>
<evidence type="ECO:0000259" key="8">
    <source>
        <dbReference type="Pfam" id="PF04613"/>
    </source>
</evidence>
<evidence type="ECO:0000256" key="1">
    <source>
        <dbReference type="ARBA" id="ARBA00022516"/>
    </source>
</evidence>
<dbReference type="Pfam" id="PF00132">
    <property type="entry name" value="Hexapep"/>
    <property type="match status" value="2"/>
</dbReference>
<dbReference type="RefSeq" id="WP_114582028.1">
    <property type="nucleotide sequence ID" value="NZ_QPMH01000007.1"/>
</dbReference>
<evidence type="ECO:0000256" key="4">
    <source>
        <dbReference type="ARBA" id="ARBA00022737"/>
    </source>
</evidence>
<dbReference type="GO" id="GO:0103118">
    <property type="term" value="F:UDP-3-O-[(3R)-3-hydroxyacyl]-glucosamine N-acyltransferase activity"/>
    <property type="evidence" value="ECO:0007669"/>
    <property type="project" value="UniProtKB-EC"/>
</dbReference>
<dbReference type="NCBIfam" id="NF002060">
    <property type="entry name" value="PRK00892.1"/>
    <property type="match status" value="1"/>
</dbReference>
<organism evidence="9 10">
    <name type="scientific">Ferruginivarius sediminum</name>
    <dbReference type="NCBI Taxonomy" id="2661937"/>
    <lineage>
        <taxon>Bacteria</taxon>
        <taxon>Pseudomonadati</taxon>
        <taxon>Pseudomonadota</taxon>
        <taxon>Alphaproteobacteria</taxon>
        <taxon>Rhodospirillales</taxon>
        <taxon>Rhodospirillaceae</taxon>
        <taxon>Ferruginivarius</taxon>
    </lineage>
</organism>
<dbReference type="InterPro" id="IPR007691">
    <property type="entry name" value="LpxD"/>
</dbReference>
<keyword evidence="2 7" id="KW-0441">Lipid A biosynthesis</keyword>
<protein>
    <recommendedName>
        <fullName evidence="7">UDP-3-O-acylglucosamine N-acyltransferase</fullName>
        <ecNumber evidence="7">2.3.1.191</ecNumber>
    </recommendedName>
</protein>
<accession>A0A369TA07</accession>
<comment type="similarity">
    <text evidence="7">Belongs to the transferase hexapeptide repeat family. LpxD subfamily.</text>
</comment>
<dbReference type="EC" id="2.3.1.191" evidence="7"/>
<comment type="catalytic activity">
    <reaction evidence="7">
        <text>a UDP-3-O-[(3R)-3-hydroxyacyl]-alpha-D-glucosamine + a (3R)-hydroxyacyl-[ACP] = a UDP-2-N,3-O-bis[(3R)-3-hydroxyacyl]-alpha-D-glucosamine + holo-[ACP] + H(+)</text>
        <dbReference type="Rhea" id="RHEA:53836"/>
        <dbReference type="Rhea" id="RHEA-COMP:9685"/>
        <dbReference type="Rhea" id="RHEA-COMP:9945"/>
        <dbReference type="ChEBI" id="CHEBI:15378"/>
        <dbReference type="ChEBI" id="CHEBI:64479"/>
        <dbReference type="ChEBI" id="CHEBI:78827"/>
        <dbReference type="ChEBI" id="CHEBI:137740"/>
        <dbReference type="ChEBI" id="CHEBI:137748"/>
        <dbReference type="EC" id="2.3.1.191"/>
    </reaction>
</comment>
<gene>
    <name evidence="7 9" type="primary">lpxD</name>
    <name evidence="9" type="ORF">DRB17_09875</name>
</gene>
<dbReference type="Proteomes" id="UP000253941">
    <property type="component" value="Unassembled WGS sequence"/>
</dbReference>
<dbReference type="Pfam" id="PF04613">
    <property type="entry name" value="LpxD"/>
    <property type="match status" value="1"/>
</dbReference>
<dbReference type="CDD" id="cd03352">
    <property type="entry name" value="LbH_LpxD"/>
    <property type="match status" value="1"/>
</dbReference>
<dbReference type="InterPro" id="IPR018357">
    <property type="entry name" value="Hexapep_transf_CS"/>
</dbReference>
<evidence type="ECO:0000256" key="6">
    <source>
        <dbReference type="ARBA" id="ARBA00023315"/>
    </source>
</evidence>
<reference evidence="9 10" key="1">
    <citation type="submission" date="2018-07" db="EMBL/GenBank/DDBJ databases">
        <title>Venubactetium sediminum gen. nov., sp. nov., isolated from a marine solar saltern.</title>
        <authorList>
            <person name="Wang S."/>
        </authorList>
    </citation>
    <scope>NUCLEOTIDE SEQUENCE [LARGE SCALE GENOMIC DNA]</scope>
    <source>
        <strain evidence="9 10">WD2A32</strain>
    </source>
</reference>
<dbReference type="PANTHER" id="PTHR43378">
    <property type="entry name" value="UDP-3-O-ACYLGLUCOSAMINE N-ACYLTRANSFERASE"/>
    <property type="match status" value="1"/>
</dbReference>
<dbReference type="UniPathway" id="UPA00973"/>
<dbReference type="GO" id="GO:0016020">
    <property type="term" value="C:membrane"/>
    <property type="evidence" value="ECO:0007669"/>
    <property type="project" value="GOC"/>
</dbReference>